<organism evidence="1 2">
    <name type="scientific">Panagrellus redivivus</name>
    <name type="common">Microworm</name>
    <dbReference type="NCBI Taxonomy" id="6233"/>
    <lineage>
        <taxon>Eukaryota</taxon>
        <taxon>Metazoa</taxon>
        <taxon>Ecdysozoa</taxon>
        <taxon>Nematoda</taxon>
        <taxon>Chromadorea</taxon>
        <taxon>Rhabditida</taxon>
        <taxon>Tylenchina</taxon>
        <taxon>Panagrolaimomorpha</taxon>
        <taxon>Panagrolaimoidea</taxon>
        <taxon>Panagrolaimidae</taxon>
        <taxon>Panagrellus</taxon>
    </lineage>
</organism>
<sequence>MPYPLSDLPYGLRCRLGELATRSERYCLHIAAGCKDICPPTLQTVKTVEKLVIAKKNGALVVSVDDGPEELFDKGELFQCYELNLKSLNEKDLTMEIVTLQLTFLNIDNCDTTRAFLKKMANLTFPNMKYVSIYFTDNDESSTICLSAMFTAFPSVERVVLLYAYPTSWMPILEPRQTTKLRDLEMCISDVNAFKGVDFQAFYEKQTKKFHMLLDFKNTSDSDNKKLKKIVSRYFVRVETTSNNINFVVRYHDGTECYTLKEN</sequence>
<evidence type="ECO:0000313" key="1">
    <source>
        <dbReference type="Proteomes" id="UP000492821"/>
    </source>
</evidence>
<dbReference type="Proteomes" id="UP000492821">
    <property type="component" value="Unassembled WGS sequence"/>
</dbReference>
<accession>A0A7E4VNV3</accession>
<evidence type="ECO:0000313" key="2">
    <source>
        <dbReference type="WBParaSite" id="Pan_g2346.t1"/>
    </source>
</evidence>
<name>A0A7E4VNV3_PANRE</name>
<proteinExistence type="predicted"/>
<dbReference type="WBParaSite" id="Pan_g2346.t1">
    <property type="protein sequence ID" value="Pan_g2346.t1"/>
    <property type="gene ID" value="Pan_g2346"/>
</dbReference>
<keyword evidence="1" id="KW-1185">Reference proteome</keyword>
<protein>
    <submittedName>
        <fullName evidence="2">FTH domain-containing protein</fullName>
    </submittedName>
</protein>
<dbReference type="AlphaFoldDB" id="A0A7E4VNV3"/>
<reference evidence="2" key="2">
    <citation type="submission" date="2020-10" db="UniProtKB">
        <authorList>
            <consortium name="WormBaseParasite"/>
        </authorList>
    </citation>
    <scope>IDENTIFICATION</scope>
</reference>
<reference evidence="1" key="1">
    <citation type="journal article" date="2013" name="Genetics">
        <title>The draft genome and transcriptome of Panagrellus redivivus are shaped by the harsh demands of a free-living lifestyle.</title>
        <authorList>
            <person name="Srinivasan J."/>
            <person name="Dillman A.R."/>
            <person name="Macchietto M.G."/>
            <person name="Heikkinen L."/>
            <person name="Lakso M."/>
            <person name="Fracchia K.M."/>
            <person name="Antoshechkin I."/>
            <person name="Mortazavi A."/>
            <person name="Wong G."/>
            <person name="Sternberg P.W."/>
        </authorList>
    </citation>
    <scope>NUCLEOTIDE SEQUENCE [LARGE SCALE GENOMIC DNA]</scope>
    <source>
        <strain evidence="1">MT8872</strain>
    </source>
</reference>